<sequence>MATVVIQYPVGHDFDVDYYVNTHMPLAHKLWGPQGLISGQVIKLGGDSPHQIYSIITWDSLASFQKASVSEEAKEIKADVKNFTTATPTYVIGETVAKA</sequence>
<dbReference type="VEuPathDB" id="FungiDB:FOXG_13455"/>
<accession>F9G7B7</accession>
<dbReference type="STRING" id="426428.A0A0D2YAX7"/>
<dbReference type="Gene3D" id="3.30.70.100">
    <property type="match status" value="1"/>
</dbReference>
<proteinExistence type="inferred from homology"/>
<gene>
    <name evidence="4" type="primary">28954716</name>
    <name evidence="3" type="ORF">FOXB_14549</name>
</gene>
<dbReference type="NCBIfam" id="TIGR02118">
    <property type="entry name" value="EthD family reductase"/>
    <property type="match status" value="1"/>
</dbReference>
<dbReference type="Pfam" id="PF07110">
    <property type="entry name" value="EthD"/>
    <property type="match status" value="1"/>
</dbReference>
<organism evidence="4 5">
    <name type="scientific">Fusarium oxysporum (strain Fo5176)</name>
    <name type="common">Fusarium vascular wilt</name>
    <dbReference type="NCBI Taxonomy" id="660025"/>
    <lineage>
        <taxon>Eukaryota</taxon>
        <taxon>Fungi</taxon>
        <taxon>Dikarya</taxon>
        <taxon>Ascomycota</taxon>
        <taxon>Pezizomycotina</taxon>
        <taxon>Sordariomycetes</taxon>
        <taxon>Hypocreomycetidae</taxon>
        <taxon>Hypocreales</taxon>
        <taxon>Nectriaceae</taxon>
        <taxon>Fusarium</taxon>
        <taxon>Fusarium oxysporum species complex</taxon>
    </lineage>
</organism>
<dbReference type="EnsemblFungi" id="FOXG_13455T0">
    <property type="protein sequence ID" value="FOXG_13455P0"/>
    <property type="gene ID" value="FOXG_13455"/>
</dbReference>
<protein>
    <recommendedName>
        <fullName evidence="2">EthD domain-containing protein</fullName>
    </recommendedName>
</protein>
<dbReference type="SUPFAM" id="SSF54909">
    <property type="entry name" value="Dimeric alpha+beta barrel"/>
    <property type="match status" value="1"/>
</dbReference>
<reference evidence="4" key="2">
    <citation type="submission" date="2025-05" db="UniProtKB">
        <authorList>
            <consortium name="EnsemblFungi"/>
        </authorList>
    </citation>
    <scope>IDENTIFICATION</scope>
    <source>
        <strain evidence="4">4287 / CBS 123668 / FGSC 9935 / NRRL 34936</strain>
    </source>
</reference>
<dbReference type="InterPro" id="IPR009799">
    <property type="entry name" value="EthD_dom"/>
</dbReference>
<evidence type="ECO:0000313" key="5">
    <source>
        <dbReference type="Proteomes" id="UP000002489"/>
    </source>
</evidence>
<accession>A0A0D2YAX7</accession>
<dbReference type="InterPro" id="IPR011008">
    <property type="entry name" value="Dimeric_a/b-barrel"/>
</dbReference>
<reference evidence="3 5" key="1">
    <citation type="journal article" date="2012" name="Mol. Plant Microbe Interact.">
        <title>A highly conserved effector in Fusarium oxysporum is required for full virulence on Arabidopsis.</title>
        <authorList>
            <person name="Thatcher L.F."/>
            <person name="Gardiner D.M."/>
            <person name="Kazan K."/>
            <person name="Manners J."/>
        </authorList>
    </citation>
    <scope>NUCLEOTIDE SEQUENCE [LARGE SCALE GENOMIC DNA]</scope>
    <source>
        <strain evidence="3 5">Fo5176</strain>
    </source>
</reference>
<dbReference type="OrthoDB" id="4892971at2759"/>
<comment type="similarity">
    <text evidence="1">Belongs to the tpcK family.</text>
</comment>
<name>A0A0D2YAX7_FUSOF</name>
<dbReference type="PANTHER" id="PTHR40260">
    <property type="entry name" value="BLR8190 PROTEIN"/>
    <property type="match status" value="1"/>
</dbReference>
<dbReference type="EMBL" id="AFQF01003620">
    <property type="protein sequence ID" value="EGU74964.1"/>
    <property type="molecule type" value="Genomic_DNA"/>
</dbReference>
<feature type="domain" description="EthD" evidence="2">
    <location>
        <begin position="11"/>
        <end position="84"/>
    </location>
</feature>
<evidence type="ECO:0000259" key="2">
    <source>
        <dbReference type="Pfam" id="PF07110"/>
    </source>
</evidence>
<evidence type="ECO:0000313" key="4">
    <source>
        <dbReference type="EnsemblFungi" id="FOXG_13455P0"/>
    </source>
</evidence>
<evidence type="ECO:0000313" key="3">
    <source>
        <dbReference type="EMBL" id="EGU74964.1"/>
    </source>
</evidence>
<evidence type="ECO:0000256" key="1">
    <source>
        <dbReference type="ARBA" id="ARBA00005986"/>
    </source>
</evidence>
<dbReference type="Proteomes" id="UP000002489">
    <property type="component" value="Unassembled WGS sequence"/>
</dbReference>
<dbReference type="AlphaFoldDB" id="A0A0D2YAX7"/>
<dbReference type="GO" id="GO:0016491">
    <property type="term" value="F:oxidoreductase activity"/>
    <property type="evidence" value="ECO:0007669"/>
    <property type="project" value="InterPro"/>
</dbReference>
<dbReference type="PANTHER" id="PTHR40260:SF2">
    <property type="entry name" value="BLR8190 PROTEIN"/>
    <property type="match status" value="1"/>
</dbReference>
<dbReference type="PaxDb" id="5507-FOXG_13455P0"/>